<evidence type="ECO:0000259" key="1">
    <source>
        <dbReference type="Pfam" id="PF12728"/>
    </source>
</evidence>
<dbReference type="NCBIfam" id="TIGR01764">
    <property type="entry name" value="excise"/>
    <property type="match status" value="1"/>
</dbReference>
<dbReference type="AlphaFoldDB" id="A0A8J3N3U3"/>
<evidence type="ECO:0000313" key="3">
    <source>
        <dbReference type="Proteomes" id="UP000597444"/>
    </source>
</evidence>
<protein>
    <recommendedName>
        <fullName evidence="1">Helix-turn-helix domain-containing protein</fullName>
    </recommendedName>
</protein>
<accession>A0A8J3N3U3</accession>
<dbReference type="GO" id="GO:0003677">
    <property type="term" value="F:DNA binding"/>
    <property type="evidence" value="ECO:0007669"/>
    <property type="project" value="InterPro"/>
</dbReference>
<dbReference type="RefSeq" id="WP_220205269.1">
    <property type="nucleotide sequence ID" value="NZ_BNJK01000001.1"/>
</dbReference>
<dbReference type="InterPro" id="IPR010093">
    <property type="entry name" value="SinI_DNA-bd"/>
</dbReference>
<sequence length="180" mass="20687">MVEDGDAPGIPGYVSVREAAEIINVSESRLYEFIREKRLPRYKVGNTLVLAQADLEAFKRNPTGRLRKSPPKWRAYRGGGKLFTTEMQVRIRPGERERLLKKLEAIRKEEWHTLTGSIARYILLDRAAIDTLTILLMWKDSEMPDQDIHEQELAAFRAELADAVDWDTAQISEKDGIIYT</sequence>
<proteinExistence type="predicted"/>
<dbReference type="Proteomes" id="UP000597444">
    <property type="component" value="Unassembled WGS sequence"/>
</dbReference>
<gene>
    <name evidence="2" type="ORF">KSF_045880</name>
</gene>
<feature type="domain" description="Helix-turn-helix" evidence="1">
    <location>
        <begin position="13"/>
        <end position="60"/>
    </location>
</feature>
<comment type="caution">
    <text evidence="2">The sequence shown here is derived from an EMBL/GenBank/DDBJ whole genome shotgun (WGS) entry which is preliminary data.</text>
</comment>
<keyword evidence="3" id="KW-1185">Reference proteome</keyword>
<reference evidence="2" key="1">
    <citation type="submission" date="2020-10" db="EMBL/GenBank/DDBJ databases">
        <title>Taxonomic study of unclassified bacteria belonging to the class Ktedonobacteria.</title>
        <authorList>
            <person name="Yabe S."/>
            <person name="Wang C.M."/>
            <person name="Zheng Y."/>
            <person name="Sakai Y."/>
            <person name="Cavaletti L."/>
            <person name="Monciardini P."/>
            <person name="Donadio S."/>
        </authorList>
    </citation>
    <scope>NUCLEOTIDE SEQUENCE</scope>
    <source>
        <strain evidence="2">ID150040</strain>
    </source>
</reference>
<dbReference type="EMBL" id="BNJK01000001">
    <property type="protein sequence ID" value="GHO94540.1"/>
    <property type="molecule type" value="Genomic_DNA"/>
</dbReference>
<evidence type="ECO:0000313" key="2">
    <source>
        <dbReference type="EMBL" id="GHO94540.1"/>
    </source>
</evidence>
<name>A0A8J3N3U3_9CHLR</name>
<organism evidence="2 3">
    <name type="scientific">Reticulibacter mediterranei</name>
    <dbReference type="NCBI Taxonomy" id="2778369"/>
    <lineage>
        <taxon>Bacteria</taxon>
        <taxon>Bacillati</taxon>
        <taxon>Chloroflexota</taxon>
        <taxon>Ktedonobacteria</taxon>
        <taxon>Ktedonobacterales</taxon>
        <taxon>Reticulibacteraceae</taxon>
        <taxon>Reticulibacter</taxon>
    </lineage>
</organism>
<dbReference type="Pfam" id="PF12728">
    <property type="entry name" value="HTH_17"/>
    <property type="match status" value="1"/>
</dbReference>
<dbReference type="InterPro" id="IPR041657">
    <property type="entry name" value="HTH_17"/>
</dbReference>